<name>A0AAW0DP67_9AGAR</name>
<keyword evidence="2" id="KW-1185">Reference proteome</keyword>
<comment type="caution">
    <text evidence="1">The sequence shown here is derived from an EMBL/GenBank/DDBJ whole genome shotgun (WGS) entry which is preliminary data.</text>
</comment>
<dbReference type="AlphaFoldDB" id="A0AAW0DP67"/>
<evidence type="ECO:0000313" key="2">
    <source>
        <dbReference type="Proteomes" id="UP001383192"/>
    </source>
</evidence>
<proteinExistence type="predicted"/>
<organism evidence="1 2">
    <name type="scientific">Paramarasmius palmivorus</name>
    <dbReference type="NCBI Taxonomy" id="297713"/>
    <lineage>
        <taxon>Eukaryota</taxon>
        <taxon>Fungi</taxon>
        <taxon>Dikarya</taxon>
        <taxon>Basidiomycota</taxon>
        <taxon>Agaricomycotina</taxon>
        <taxon>Agaricomycetes</taxon>
        <taxon>Agaricomycetidae</taxon>
        <taxon>Agaricales</taxon>
        <taxon>Marasmiineae</taxon>
        <taxon>Marasmiaceae</taxon>
        <taxon>Paramarasmius</taxon>
    </lineage>
</organism>
<dbReference type="EMBL" id="JAYKXP010000011">
    <property type="protein sequence ID" value="KAK7053064.1"/>
    <property type="molecule type" value="Genomic_DNA"/>
</dbReference>
<dbReference type="Proteomes" id="UP001383192">
    <property type="component" value="Unassembled WGS sequence"/>
</dbReference>
<accession>A0AAW0DP67</accession>
<sequence length="217" mass="25037">MGYPPLITQNPDFYTESRPIVLKPNGRRPLTIHRTVYPIYDLHGLHVGPPDIFGVVGSMSIKQLQYPKGCSFRDKQVLADITLQPLEVGALGPDRTHNGRCRKFNAAFNEQLRVLLHIQHRYGSRKILDLKDEPWRCIKRRNTAVMVNDEQTTWDKIELKTVIRVTGEFHLVEIGSQRKRASEDGDFKIVEPETVAYVIEAKEITFVDKSEIADWEW</sequence>
<evidence type="ECO:0000313" key="1">
    <source>
        <dbReference type="EMBL" id="KAK7053064.1"/>
    </source>
</evidence>
<gene>
    <name evidence="1" type="ORF">VNI00_004385</name>
</gene>
<reference evidence="1 2" key="1">
    <citation type="submission" date="2024-01" db="EMBL/GenBank/DDBJ databases">
        <title>A draft genome for a cacao thread blight-causing isolate of Paramarasmius palmivorus.</title>
        <authorList>
            <person name="Baruah I.K."/>
            <person name="Bukari Y."/>
            <person name="Amoako-Attah I."/>
            <person name="Meinhardt L.W."/>
            <person name="Bailey B.A."/>
            <person name="Cohen S.P."/>
        </authorList>
    </citation>
    <scope>NUCLEOTIDE SEQUENCE [LARGE SCALE GENOMIC DNA]</scope>
    <source>
        <strain evidence="1 2">GH-12</strain>
    </source>
</reference>
<protein>
    <submittedName>
        <fullName evidence="1">Uncharacterized protein</fullName>
    </submittedName>
</protein>